<proteinExistence type="predicted"/>
<name>A0A396HEY7_MEDTR</name>
<sequence>MDFNDGYVSKEHLELHRSASESVDPVTVSPLQLSSPKSPRSPKAQINGSNSSPKNNRQSHSSNDGRPKKGGVLFFLPFVFSLFNT</sequence>
<gene>
    <name evidence="2" type="ORF">MtrunA17_Chr6g0465311</name>
</gene>
<evidence type="ECO:0000256" key="1">
    <source>
        <dbReference type="SAM" id="MobiDB-lite"/>
    </source>
</evidence>
<dbReference type="EMBL" id="PSQE01000006">
    <property type="protein sequence ID" value="RHN51153.1"/>
    <property type="molecule type" value="Genomic_DNA"/>
</dbReference>
<dbReference type="Gramene" id="rna35539">
    <property type="protein sequence ID" value="RHN51153.1"/>
    <property type="gene ID" value="gene35539"/>
</dbReference>
<comment type="caution">
    <text evidence="2">The sequence shown here is derived from an EMBL/GenBank/DDBJ whole genome shotgun (WGS) entry which is preliminary data.</text>
</comment>
<evidence type="ECO:0000313" key="2">
    <source>
        <dbReference type="EMBL" id="RHN51153.1"/>
    </source>
</evidence>
<accession>A0A396HEY7</accession>
<organism evidence="2">
    <name type="scientific">Medicago truncatula</name>
    <name type="common">Barrel medic</name>
    <name type="synonym">Medicago tribuloides</name>
    <dbReference type="NCBI Taxonomy" id="3880"/>
    <lineage>
        <taxon>Eukaryota</taxon>
        <taxon>Viridiplantae</taxon>
        <taxon>Streptophyta</taxon>
        <taxon>Embryophyta</taxon>
        <taxon>Tracheophyta</taxon>
        <taxon>Spermatophyta</taxon>
        <taxon>Magnoliopsida</taxon>
        <taxon>eudicotyledons</taxon>
        <taxon>Gunneridae</taxon>
        <taxon>Pentapetalae</taxon>
        <taxon>rosids</taxon>
        <taxon>fabids</taxon>
        <taxon>Fabales</taxon>
        <taxon>Fabaceae</taxon>
        <taxon>Papilionoideae</taxon>
        <taxon>50 kb inversion clade</taxon>
        <taxon>NPAAA clade</taxon>
        <taxon>Hologalegina</taxon>
        <taxon>IRL clade</taxon>
        <taxon>Trifolieae</taxon>
        <taxon>Medicago</taxon>
    </lineage>
</organism>
<feature type="region of interest" description="Disordered" evidence="1">
    <location>
        <begin position="16"/>
        <end position="71"/>
    </location>
</feature>
<protein>
    <submittedName>
        <fullName evidence="2">Uncharacterized protein</fullName>
    </submittedName>
</protein>
<reference evidence="2" key="1">
    <citation type="journal article" date="2018" name="Nat. Plants">
        <title>Whole-genome landscape of Medicago truncatula symbiotic genes.</title>
        <authorList>
            <person name="Pecrix Y."/>
            <person name="Gamas P."/>
            <person name="Carrere S."/>
        </authorList>
    </citation>
    <scope>NUCLEOTIDE SEQUENCE</scope>
    <source>
        <tissue evidence="2">Leaves</tissue>
    </source>
</reference>
<dbReference type="AlphaFoldDB" id="A0A396HEY7"/>
<dbReference type="Proteomes" id="UP000265566">
    <property type="component" value="Chromosome 6"/>
</dbReference>
<feature type="compositionally biased region" description="Polar residues" evidence="1">
    <location>
        <begin position="29"/>
        <end position="64"/>
    </location>
</feature>